<feature type="domain" description="HTH araC/xylS-type" evidence="4">
    <location>
        <begin position="287"/>
        <end position="385"/>
    </location>
</feature>
<keyword evidence="1" id="KW-0805">Transcription regulation</keyword>
<evidence type="ECO:0000313" key="5">
    <source>
        <dbReference type="EMBL" id="KRM28737.1"/>
    </source>
</evidence>
<keyword evidence="6" id="KW-1185">Reference proteome</keyword>
<sequence>MILGCYGMFYWRFSSDDRLMDYNINNQSANDLLPLFTGRYGILGGIKQYTHALPFLYEDHEQFFWIVCPHKQSPDVSVYGPIAIGERQVHQITAVITQLTGKHLTSQQLTALIKCFNAVPLNQLFSIARECFYQVDCQVVAQSQIMILSTPTNKTAEMETIHQLSAHQDAYLAETAIFNCVKQGKVNYQSVLSSSSQISNGVKTKMGTLCQARLSILTLNFICSRAAIAGGVPSTIIYTVADRYAEECINLHDRASLQALGNTLLSDYVTRVYQLKNKHHRLTPPVAACKEFIDISVRNKIDLKSLTAVSGYSYYYLSHEFNRQVGCSITDYINQTKIQTAKRLLKTSKWSSSEIAANLHFSSPSYFSTVFRKYTGISPQIYRQR</sequence>
<evidence type="ECO:0000313" key="6">
    <source>
        <dbReference type="Proteomes" id="UP000051412"/>
    </source>
</evidence>
<proteinExistence type="predicted"/>
<gene>
    <name evidence="5" type="ORF">FD32_GL001664</name>
</gene>
<evidence type="ECO:0000256" key="1">
    <source>
        <dbReference type="ARBA" id="ARBA00023015"/>
    </source>
</evidence>
<comment type="caution">
    <text evidence="5">The sequence shown here is derived from an EMBL/GenBank/DDBJ whole genome shotgun (WGS) entry which is preliminary data.</text>
</comment>
<dbReference type="Proteomes" id="UP000051412">
    <property type="component" value="Unassembled WGS sequence"/>
</dbReference>
<dbReference type="AlphaFoldDB" id="A0A0R1XG91"/>
<dbReference type="PROSITE" id="PS01124">
    <property type="entry name" value="HTH_ARAC_FAMILY_2"/>
    <property type="match status" value="1"/>
</dbReference>
<evidence type="ECO:0000259" key="4">
    <source>
        <dbReference type="PROSITE" id="PS01124"/>
    </source>
</evidence>
<dbReference type="STRING" id="1423782.FD32_GL001664"/>
<reference evidence="5 6" key="1">
    <citation type="journal article" date="2015" name="Genome Announc.">
        <title>Expanding the biotechnology potential of lactobacilli through comparative genomics of 213 strains and associated genera.</title>
        <authorList>
            <person name="Sun Z."/>
            <person name="Harris H.M."/>
            <person name="McCann A."/>
            <person name="Guo C."/>
            <person name="Argimon S."/>
            <person name="Zhang W."/>
            <person name="Yang X."/>
            <person name="Jeffery I.B."/>
            <person name="Cooney J.C."/>
            <person name="Kagawa T.F."/>
            <person name="Liu W."/>
            <person name="Song Y."/>
            <person name="Salvetti E."/>
            <person name="Wrobel A."/>
            <person name="Rasinkangas P."/>
            <person name="Parkhill J."/>
            <person name="Rea M.C."/>
            <person name="O'Sullivan O."/>
            <person name="Ritari J."/>
            <person name="Douillard F.P."/>
            <person name="Paul Ross R."/>
            <person name="Yang R."/>
            <person name="Briner A.E."/>
            <person name="Felis G.E."/>
            <person name="de Vos W.M."/>
            <person name="Barrangou R."/>
            <person name="Klaenhammer T.R."/>
            <person name="Caufield P.W."/>
            <person name="Cui Y."/>
            <person name="Zhang H."/>
            <person name="O'Toole P.W."/>
        </authorList>
    </citation>
    <scope>NUCLEOTIDE SEQUENCE [LARGE SCALE GENOMIC DNA]</scope>
    <source>
        <strain evidence="5 6">DSM 6035</strain>
    </source>
</reference>
<dbReference type="GO" id="GO:0043565">
    <property type="term" value="F:sequence-specific DNA binding"/>
    <property type="evidence" value="ECO:0007669"/>
    <property type="project" value="InterPro"/>
</dbReference>
<organism evidence="5 6">
    <name type="scientific">Limosilactobacillus panis DSM 6035</name>
    <dbReference type="NCBI Taxonomy" id="1423782"/>
    <lineage>
        <taxon>Bacteria</taxon>
        <taxon>Bacillati</taxon>
        <taxon>Bacillota</taxon>
        <taxon>Bacilli</taxon>
        <taxon>Lactobacillales</taxon>
        <taxon>Lactobacillaceae</taxon>
        <taxon>Limosilactobacillus</taxon>
    </lineage>
</organism>
<dbReference type="PATRIC" id="fig|1423782.4.peg.1730"/>
<dbReference type="PANTHER" id="PTHR43280:SF34">
    <property type="entry name" value="ARAC-FAMILY TRANSCRIPTIONAL REGULATOR"/>
    <property type="match status" value="1"/>
</dbReference>
<keyword evidence="3" id="KW-0804">Transcription</keyword>
<keyword evidence="2" id="KW-0238">DNA-binding</keyword>
<dbReference type="GO" id="GO:0003700">
    <property type="term" value="F:DNA-binding transcription factor activity"/>
    <property type="evidence" value="ECO:0007669"/>
    <property type="project" value="InterPro"/>
</dbReference>
<dbReference type="InterPro" id="IPR018060">
    <property type="entry name" value="HTH_AraC"/>
</dbReference>
<dbReference type="Pfam" id="PF12833">
    <property type="entry name" value="HTH_18"/>
    <property type="match status" value="1"/>
</dbReference>
<name>A0A0R1XG91_9LACO</name>
<dbReference type="SMART" id="SM00342">
    <property type="entry name" value="HTH_ARAC"/>
    <property type="match status" value="1"/>
</dbReference>
<dbReference type="PANTHER" id="PTHR43280">
    <property type="entry name" value="ARAC-FAMILY TRANSCRIPTIONAL REGULATOR"/>
    <property type="match status" value="1"/>
</dbReference>
<accession>A0A0R1XG91</accession>
<dbReference type="SUPFAM" id="SSF46689">
    <property type="entry name" value="Homeodomain-like"/>
    <property type="match status" value="1"/>
</dbReference>
<evidence type="ECO:0000256" key="3">
    <source>
        <dbReference type="ARBA" id="ARBA00023163"/>
    </source>
</evidence>
<dbReference type="Gene3D" id="1.10.10.60">
    <property type="entry name" value="Homeodomain-like"/>
    <property type="match status" value="2"/>
</dbReference>
<protein>
    <recommendedName>
        <fullName evidence="4">HTH araC/xylS-type domain-containing protein</fullName>
    </recommendedName>
</protein>
<dbReference type="EMBL" id="AZGM01000038">
    <property type="protein sequence ID" value="KRM28737.1"/>
    <property type="molecule type" value="Genomic_DNA"/>
</dbReference>
<evidence type="ECO:0000256" key="2">
    <source>
        <dbReference type="ARBA" id="ARBA00023125"/>
    </source>
</evidence>
<dbReference type="InterPro" id="IPR009057">
    <property type="entry name" value="Homeodomain-like_sf"/>
</dbReference>